<organism evidence="8 9">
    <name type="scientific">Stegodyphus mimosarum</name>
    <name type="common">African social velvet spider</name>
    <dbReference type="NCBI Taxonomy" id="407821"/>
    <lineage>
        <taxon>Eukaryota</taxon>
        <taxon>Metazoa</taxon>
        <taxon>Ecdysozoa</taxon>
        <taxon>Arthropoda</taxon>
        <taxon>Chelicerata</taxon>
        <taxon>Arachnida</taxon>
        <taxon>Araneae</taxon>
        <taxon>Araneomorphae</taxon>
        <taxon>Entelegynae</taxon>
        <taxon>Eresoidea</taxon>
        <taxon>Eresidae</taxon>
        <taxon>Stegodyphus</taxon>
    </lineage>
</organism>
<evidence type="ECO:0000256" key="4">
    <source>
        <dbReference type="ARBA" id="ARBA00022729"/>
    </source>
</evidence>
<dbReference type="GO" id="GO:0005576">
    <property type="term" value="C:extracellular region"/>
    <property type="evidence" value="ECO:0007669"/>
    <property type="project" value="InterPro"/>
</dbReference>
<keyword evidence="9" id="KW-1185">Reference proteome</keyword>
<dbReference type="PRINTS" id="PR00276">
    <property type="entry name" value="INSULINFAMLY"/>
</dbReference>
<protein>
    <recommendedName>
        <fullName evidence="7">Insulin-like domain-containing protein</fullName>
    </recommendedName>
</protein>
<dbReference type="AlphaFoldDB" id="A0A087V0H4"/>
<reference evidence="8 9" key="1">
    <citation type="submission" date="2013-11" db="EMBL/GenBank/DDBJ databases">
        <title>Genome sequencing of Stegodyphus mimosarum.</title>
        <authorList>
            <person name="Bechsgaard J."/>
        </authorList>
    </citation>
    <scope>NUCLEOTIDE SEQUENCE [LARGE SCALE GENOMIC DNA]</scope>
</reference>
<dbReference type="PANTHER" id="PTHR13647:SF4">
    <property type="entry name" value="INSULIN-LIKE PEPTIDE 1-RELATED"/>
    <property type="match status" value="1"/>
</dbReference>
<feature type="chain" id="PRO_5001831087" description="Insulin-like domain-containing protein" evidence="6">
    <location>
        <begin position="22"/>
        <end position="116"/>
    </location>
</feature>
<evidence type="ECO:0000256" key="2">
    <source>
        <dbReference type="ARBA" id="ARBA00011207"/>
    </source>
</evidence>
<dbReference type="Gene3D" id="1.10.100.10">
    <property type="entry name" value="Insulin-like"/>
    <property type="match status" value="1"/>
</dbReference>
<evidence type="ECO:0000256" key="5">
    <source>
        <dbReference type="ARBA" id="ARBA00023157"/>
    </source>
</evidence>
<dbReference type="InterPro" id="IPR016179">
    <property type="entry name" value="Insulin-like"/>
</dbReference>
<dbReference type="PANTHER" id="PTHR13647">
    <property type="entry name" value="INSULIN-LIKE PEPTIDE 2-RELATED"/>
    <property type="match status" value="1"/>
</dbReference>
<evidence type="ECO:0000259" key="7">
    <source>
        <dbReference type="Pfam" id="PF00049"/>
    </source>
</evidence>
<dbReference type="EMBL" id="KL811013">
    <property type="protein sequence ID" value="KFM83113.1"/>
    <property type="molecule type" value="Genomic_DNA"/>
</dbReference>
<dbReference type="GO" id="GO:0005179">
    <property type="term" value="F:hormone activity"/>
    <property type="evidence" value="ECO:0007669"/>
    <property type="project" value="InterPro"/>
</dbReference>
<proteinExistence type="inferred from homology"/>
<sequence length="116" mass="12896">MAFKNLSLWAAMACTVMLVNTQSTQHNVQKRGGIRLCGRLLTETLAMVCDTDYVLHVDTAKRNYAYSGDTIPNWENSFSGSDGFVRPQTALDIFSVSNVPRNARGIVDECCRKKCT</sequence>
<keyword evidence="4 6" id="KW-0732">Signal</keyword>
<dbReference type="SUPFAM" id="SSF56994">
    <property type="entry name" value="Insulin-like"/>
    <property type="match status" value="1"/>
</dbReference>
<dbReference type="OrthoDB" id="6330326at2759"/>
<evidence type="ECO:0000256" key="1">
    <source>
        <dbReference type="ARBA" id="ARBA00009034"/>
    </source>
</evidence>
<comment type="similarity">
    <text evidence="1">Belongs to the insulin family.</text>
</comment>
<feature type="signal peptide" evidence="6">
    <location>
        <begin position="1"/>
        <end position="21"/>
    </location>
</feature>
<evidence type="ECO:0000313" key="9">
    <source>
        <dbReference type="Proteomes" id="UP000054359"/>
    </source>
</evidence>
<gene>
    <name evidence="8" type="ORF">X975_16491</name>
</gene>
<dbReference type="Proteomes" id="UP000054359">
    <property type="component" value="Unassembled WGS sequence"/>
</dbReference>
<feature type="non-terminal residue" evidence="8">
    <location>
        <position position="116"/>
    </location>
</feature>
<feature type="domain" description="Insulin-like" evidence="7">
    <location>
        <begin position="35"/>
        <end position="116"/>
    </location>
</feature>
<keyword evidence="3" id="KW-0165">Cleavage on pair of basic residues</keyword>
<evidence type="ECO:0000256" key="3">
    <source>
        <dbReference type="ARBA" id="ARBA00022685"/>
    </source>
</evidence>
<evidence type="ECO:0000256" key="6">
    <source>
        <dbReference type="SAM" id="SignalP"/>
    </source>
</evidence>
<comment type="subunit">
    <text evidence="2">Heterodimer of a B chain and an A chain linked by two disulfide bonds.</text>
</comment>
<dbReference type="InterPro" id="IPR022352">
    <property type="entry name" value="Ins/IGF/rlx"/>
</dbReference>
<dbReference type="OMA" id="LWAAMAC"/>
<accession>A0A087V0H4</accession>
<name>A0A087V0H4_STEMI</name>
<keyword evidence="5" id="KW-1015">Disulfide bond</keyword>
<dbReference type="Pfam" id="PF00049">
    <property type="entry name" value="Insulin"/>
    <property type="match status" value="1"/>
</dbReference>
<dbReference type="InterPro" id="IPR036438">
    <property type="entry name" value="Insulin-like_sf"/>
</dbReference>
<evidence type="ECO:0000313" key="8">
    <source>
        <dbReference type="EMBL" id="KFM83113.1"/>
    </source>
</evidence>